<dbReference type="Pfam" id="PF01510">
    <property type="entry name" value="Amidase_2"/>
    <property type="match status" value="2"/>
</dbReference>
<feature type="signal peptide" evidence="4">
    <location>
        <begin position="1"/>
        <end position="18"/>
    </location>
</feature>
<dbReference type="PANTHER" id="PTHR11022:SF41">
    <property type="entry name" value="PEPTIDOGLYCAN-RECOGNITION PROTEIN LC-RELATED"/>
    <property type="match status" value="1"/>
</dbReference>
<feature type="chain" id="PRO_5047159034" evidence="4">
    <location>
        <begin position="19"/>
        <end position="359"/>
    </location>
</feature>
<dbReference type="SMART" id="SM00644">
    <property type="entry name" value="Ami_2"/>
    <property type="match status" value="2"/>
</dbReference>
<dbReference type="GeneID" id="108569063"/>
<protein>
    <submittedName>
        <fullName evidence="8">Peptidoglycan recognition protein 3-like</fullName>
    </submittedName>
</protein>
<dbReference type="SMART" id="SM00701">
    <property type="entry name" value="PGRP"/>
    <property type="match status" value="2"/>
</dbReference>
<evidence type="ECO:0000259" key="5">
    <source>
        <dbReference type="SMART" id="SM00644"/>
    </source>
</evidence>
<dbReference type="InterPro" id="IPR002502">
    <property type="entry name" value="Amidase_domain"/>
</dbReference>
<feature type="domain" description="Peptidoglycan recognition protein family" evidence="6">
    <location>
        <begin position="187"/>
        <end position="331"/>
    </location>
</feature>
<keyword evidence="3" id="KW-0391">Immunity</keyword>
<evidence type="ECO:0000256" key="3">
    <source>
        <dbReference type="ARBA" id="ARBA00022859"/>
    </source>
</evidence>
<evidence type="ECO:0000259" key="6">
    <source>
        <dbReference type="SMART" id="SM00701"/>
    </source>
</evidence>
<keyword evidence="4" id="KW-0732">Signal</keyword>
<feature type="domain" description="N-acetylmuramoyl-L-alanine amidase" evidence="5">
    <location>
        <begin position="33"/>
        <end position="169"/>
    </location>
</feature>
<keyword evidence="7" id="KW-1185">Reference proteome</keyword>
<feature type="domain" description="Peptidoglycan recognition protein family" evidence="6">
    <location>
        <begin position="19"/>
        <end position="163"/>
    </location>
</feature>
<sequence length="359" mass="39014">MLSKVLVFAVICFAAAHSLTIVSRSEWGAKPPKKVTNLPTNPPSHVVVHHASSPSCYSKADCIKRVKSFQDYHMGPDNSWDDIGYNFVVGEDGNVYEGRGWGKQGAHAKPLNSKSIGICVAGTFNGAAPNAAAQKAVKDLIAYGVSNGKIQKGYKLVGHRQVDNTDCPGTAFYNVIKGWPQWTAKSLNIISRSGWGARPPVWDSPNQVIKPASFVNIHHGKSSSCYDKTSCISKVRSYQNEHIDGKGWSDIGYNFVVGEDGNVYEGRGWDKNEISPNLPNSKTIGICVIGTFNNGAPNVKALNAIKELMSSGVANGKIAANYRLIGHRQFDSTDCPGDALFKIIKGWPHWSPYSLRNAH</sequence>
<dbReference type="SUPFAM" id="SSF55846">
    <property type="entry name" value="N-acetylmuramoyl-L-alanine amidase-like"/>
    <property type="match status" value="2"/>
</dbReference>
<gene>
    <name evidence="8" type="primary">LOC108569063</name>
</gene>
<organism evidence="7 8">
    <name type="scientific">Nicrophorus vespilloides</name>
    <name type="common">Boreal carrion beetle</name>
    <dbReference type="NCBI Taxonomy" id="110193"/>
    <lineage>
        <taxon>Eukaryota</taxon>
        <taxon>Metazoa</taxon>
        <taxon>Ecdysozoa</taxon>
        <taxon>Arthropoda</taxon>
        <taxon>Hexapoda</taxon>
        <taxon>Insecta</taxon>
        <taxon>Pterygota</taxon>
        <taxon>Neoptera</taxon>
        <taxon>Endopterygota</taxon>
        <taxon>Coleoptera</taxon>
        <taxon>Polyphaga</taxon>
        <taxon>Staphyliniformia</taxon>
        <taxon>Silphidae</taxon>
        <taxon>Nicrophorinae</taxon>
        <taxon>Nicrophorus</taxon>
    </lineage>
</organism>
<dbReference type="Gene3D" id="3.40.80.10">
    <property type="entry name" value="Peptidoglycan recognition protein-like"/>
    <property type="match status" value="2"/>
</dbReference>
<proteinExistence type="inferred from homology"/>
<comment type="similarity">
    <text evidence="1">Belongs to the N-acetylmuramoyl-L-alanine amidase 2 family.</text>
</comment>
<dbReference type="RefSeq" id="XP_017785944.1">
    <property type="nucleotide sequence ID" value="XM_017930455.1"/>
</dbReference>
<keyword evidence="2" id="KW-0399">Innate immunity</keyword>
<feature type="domain" description="N-acetylmuramoyl-L-alanine amidase" evidence="5">
    <location>
        <begin position="202"/>
        <end position="337"/>
    </location>
</feature>
<evidence type="ECO:0000256" key="4">
    <source>
        <dbReference type="SAM" id="SignalP"/>
    </source>
</evidence>
<reference evidence="8" key="1">
    <citation type="submission" date="2025-08" db="UniProtKB">
        <authorList>
            <consortium name="RefSeq"/>
        </authorList>
    </citation>
    <scope>IDENTIFICATION</scope>
    <source>
        <tissue evidence="8">Whole Larva</tissue>
    </source>
</reference>
<evidence type="ECO:0000313" key="8">
    <source>
        <dbReference type="RefSeq" id="XP_017785944.1"/>
    </source>
</evidence>
<name>A0ABM1NGJ4_NICVS</name>
<dbReference type="InterPro" id="IPR015510">
    <property type="entry name" value="PGRP"/>
</dbReference>
<dbReference type="CDD" id="cd06583">
    <property type="entry name" value="PGRP"/>
    <property type="match status" value="2"/>
</dbReference>
<accession>A0ABM1NGJ4</accession>
<evidence type="ECO:0000256" key="1">
    <source>
        <dbReference type="ARBA" id="ARBA00007553"/>
    </source>
</evidence>
<evidence type="ECO:0000313" key="7">
    <source>
        <dbReference type="Proteomes" id="UP000695000"/>
    </source>
</evidence>
<dbReference type="InterPro" id="IPR036505">
    <property type="entry name" value="Amidase/PGRP_sf"/>
</dbReference>
<evidence type="ECO:0000256" key="2">
    <source>
        <dbReference type="ARBA" id="ARBA00022588"/>
    </source>
</evidence>
<dbReference type="InterPro" id="IPR006619">
    <property type="entry name" value="PGRP_domain_met/bac"/>
</dbReference>
<dbReference type="Proteomes" id="UP000695000">
    <property type="component" value="Unplaced"/>
</dbReference>
<dbReference type="PANTHER" id="PTHR11022">
    <property type="entry name" value="PEPTIDOGLYCAN RECOGNITION PROTEIN"/>
    <property type="match status" value="1"/>
</dbReference>